<dbReference type="PANTHER" id="PTHR34427:SF5">
    <property type="entry name" value="DUF4283 DOMAIN-CONTAINING PROTEIN"/>
    <property type="match status" value="1"/>
</dbReference>
<accession>V7CLC1</accession>
<evidence type="ECO:0000313" key="2">
    <source>
        <dbReference type="Proteomes" id="UP000000226"/>
    </source>
</evidence>
<name>V7CLC1_PHAVU</name>
<reference evidence="2" key="1">
    <citation type="journal article" date="2014" name="Nat. Genet.">
        <title>A reference genome for common bean and genome-wide analysis of dual domestications.</title>
        <authorList>
            <person name="Schmutz J."/>
            <person name="McClean P.E."/>
            <person name="Mamidi S."/>
            <person name="Wu G.A."/>
            <person name="Cannon S.B."/>
            <person name="Grimwood J."/>
            <person name="Jenkins J."/>
            <person name="Shu S."/>
            <person name="Song Q."/>
            <person name="Chavarro C."/>
            <person name="Torres-Torres M."/>
            <person name="Geffroy V."/>
            <person name="Moghaddam S.M."/>
            <person name="Gao D."/>
            <person name="Abernathy B."/>
            <person name="Barry K."/>
            <person name="Blair M."/>
            <person name="Brick M.A."/>
            <person name="Chovatia M."/>
            <person name="Gepts P."/>
            <person name="Goodstein D.M."/>
            <person name="Gonzales M."/>
            <person name="Hellsten U."/>
            <person name="Hyten D.L."/>
            <person name="Jia G."/>
            <person name="Kelly J.D."/>
            <person name="Kudrna D."/>
            <person name="Lee R."/>
            <person name="Richard M.M."/>
            <person name="Miklas P.N."/>
            <person name="Osorno J.M."/>
            <person name="Rodrigues J."/>
            <person name="Thareau V."/>
            <person name="Urrea C.A."/>
            <person name="Wang M."/>
            <person name="Yu Y."/>
            <person name="Zhang M."/>
            <person name="Wing R.A."/>
            <person name="Cregan P.B."/>
            <person name="Rokhsar D.S."/>
            <person name="Jackson S.A."/>
        </authorList>
    </citation>
    <scope>NUCLEOTIDE SEQUENCE [LARGE SCALE GENOMIC DNA]</scope>
    <source>
        <strain evidence="2">cv. G19833</strain>
    </source>
</reference>
<gene>
    <name evidence="1" type="ORF">PHAVU_002G088100g</name>
</gene>
<dbReference type="AlphaFoldDB" id="V7CLC1"/>
<dbReference type="EMBL" id="CM002289">
    <property type="protein sequence ID" value="ESW29656.1"/>
    <property type="molecule type" value="Genomic_DNA"/>
</dbReference>
<proteinExistence type="predicted"/>
<dbReference type="Proteomes" id="UP000000226">
    <property type="component" value="Chromosome 2"/>
</dbReference>
<keyword evidence="2" id="KW-1185">Reference proteome</keyword>
<organism evidence="1 2">
    <name type="scientific">Phaseolus vulgaris</name>
    <name type="common">Kidney bean</name>
    <name type="synonym">French bean</name>
    <dbReference type="NCBI Taxonomy" id="3885"/>
    <lineage>
        <taxon>Eukaryota</taxon>
        <taxon>Viridiplantae</taxon>
        <taxon>Streptophyta</taxon>
        <taxon>Embryophyta</taxon>
        <taxon>Tracheophyta</taxon>
        <taxon>Spermatophyta</taxon>
        <taxon>Magnoliopsida</taxon>
        <taxon>eudicotyledons</taxon>
        <taxon>Gunneridae</taxon>
        <taxon>Pentapetalae</taxon>
        <taxon>rosids</taxon>
        <taxon>fabids</taxon>
        <taxon>Fabales</taxon>
        <taxon>Fabaceae</taxon>
        <taxon>Papilionoideae</taxon>
        <taxon>50 kb inversion clade</taxon>
        <taxon>NPAAA clade</taxon>
        <taxon>indigoferoid/millettioid clade</taxon>
        <taxon>Phaseoleae</taxon>
        <taxon>Phaseolus</taxon>
    </lineage>
</organism>
<evidence type="ECO:0000313" key="1">
    <source>
        <dbReference type="EMBL" id="ESW29656.1"/>
    </source>
</evidence>
<dbReference type="PANTHER" id="PTHR34427">
    <property type="entry name" value="DUF4283 DOMAIN PROTEIN"/>
    <property type="match status" value="1"/>
</dbReference>
<protein>
    <submittedName>
        <fullName evidence="1">Uncharacterized protein</fullName>
    </submittedName>
</protein>
<dbReference type="OrthoDB" id="1418158at2759"/>
<sequence>MNVLLFSTFTRKVKLIQESPTSHSLVYKIEANQQPPFFIHKEYHNNALTKDPDFHEKELWRFLQREKFVLLFCEEEGTIERAIMKNKEWFDGVFDSLVPWNDSFVVPEKFVWVWCRGISLSLWSNQYFERIGALVGTLIEVDEVTITREVLEYARLRIRILVGEEARSVKSVRINDTLCQVSFEEEICFLDHLRESFLKECHTGNEDDSEACSDASLGEEGFFRIRVLGLWSRFGEKGGEEQTFQFSEEEGEIPNGGTCIIEKINSVVNN</sequence>
<dbReference type="Gramene" id="ESW29656">
    <property type="protein sequence ID" value="ESW29656"/>
    <property type="gene ID" value="PHAVU_002G088100g"/>
</dbReference>